<dbReference type="PATRIC" id="fig|693979.3.peg.103"/>
<dbReference type="AlphaFoldDB" id="E6SRW8"/>
<dbReference type="EMBL" id="CP002352">
    <property type="protein sequence ID" value="ADV42127.1"/>
    <property type="molecule type" value="Genomic_DNA"/>
</dbReference>
<dbReference type="SUPFAM" id="SSF49464">
    <property type="entry name" value="Carboxypeptidase regulatory domain-like"/>
    <property type="match status" value="1"/>
</dbReference>
<dbReference type="PROSITE" id="PS52016">
    <property type="entry name" value="TONB_DEPENDENT_REC_3"/>
    <property type="match status" value="1"/>
</dbReference>
<evidence type="ECO:0000256" key="2">
    <source>
        <dbReference type="ARBA" id="ARBA00022448"/>
    </source>
</evidence>
<dbReference type="GO" id="GO:0009279">
    <property type="term" value="C:cell outer membrane"/>
    <property type="evidence" value="ECO:0007669"/>
    <property type="project" value="UniProtKB-SubCell"/>
</dbReference>
<protein>
    <submittedName>
        <fullName evidence="12">TonB-dependent receptor plug</fullName>
    </submittedName>
</protein>
<dbReference type="Pfam" id="PF07715">
    <property type="entry name" value="Plug"/>
    <property type="match status" value="1"/>
</dbReference>
<dbReference type="Pfam" id="PF00593">
    <property type="entry name" value="TonB_dep_Rec_b-barrel"/>
    <property type="match status" value="1"/>
</dbReference>
<keyword evidence="13" id="KW-1185">Reference proteome</keyword>
<keyword evidence="5 9" id="KW-0798">TonB box</keyword>
<proteinExistence type="inferred from homology"/>
<comment type="subcellular location">
    <subcellularLocation>
        <location evidence="1 8">Cell outer membrane</location>
        <topology evidence="1 8">Multi-pass membrane protein</topology>
    </subcellularLocation>
</comment>
<dbReference type="KEGG" id="bhl:Bache_0097"/>
<dbReference type="InterPro" id="IPR036942">
    <property type="entry name" value="Beta-barrel_TonB_sf"/>
</dbReference>
<keyword evidence="12" id="KW-0675">Receptor</keyword>
<dbReference type="FunFam" id="2.170.130.10:FF:000003">
    <property type="entry name" value="SusC/RagA family TonB-linked outer membrane protein"/>
    <property type="match status" value="1"/>
</dbReference>
<evidence type="ECO:0000256" key="7">
    <source>
        <dbReference type="ARBA" id="ARBA00023237"/>
    </source>
</evidence>
<evidence type="ECO:0000256" key="1">
    <source>
        <dbReference type="ARBA" id="ARBA00004571"/>
    </source>
</evidence>
<reference key="1">
    <citation type="submission" date="2010-11" db="EMBL/GenBank/DDBJ databases">
        <title>The complete genome of Bacteroides helcogenes P 36-108.</title>
        <authorList>
            <consortium name="US DOE Joint Genome Institute (JGI-PGF)"/>
            <person name="Lucas S."/>
            <person name="Copeland A."/>
            <person name="Lapidus A."/>
            <person name="Bruce D."/>
            <person name="Goodwin L."/>
            <person name="Pitluck S."/>
            <person name="Kyrpides N."/>
            <person name="Mavromatis K."/>
            <person name="Ivanova N."/>
            <person name="Zeytun A."/>
            <person name="Brettin T."/>
            <person name="Detter J.C."/>
            <person name="Tapia R."/>
            <person name="Han C."/>
            <person name="Land M."/>
            <person name="Hauser L."/>
            <person name="Markowitz V."/>
            <person name="Cheng J.-F."/>
            <person name="Hugenholtz P."/>
            <person name="Woyke T."/>
            <person name="Wu D."/>
            <person name="Gronow S."/>
            <person name="Wellnitz S."/>
            <person name="Brambilla E."/>
            <person name="Klenk H.-P."/>
            <person name="Eisen J.A."/>
        </authorList>
    </citation>
    <scope>NUCLEOTIDE SEQUENCE</scope>
    <source>
        <strain>P 36-108</strain>
    </source>
</reference>
<dbReference type="Gene3D" id="2.170.130.10">
    <property type="entry name" value="TonB-dependent receptor, plug domain"/>
    <property type="match status" value="1"/>
</dbReference>
<accession>E6SRW8</accession>
<keyword evidence="7 8" id="KW-0998">Cell outer membrane</keyword>
<keyword evidence="3 8" id="KW-1134">Transmembrane beta strand</keyword>
<dbReference type="InterPro" id="IPR012910">
    <property type="entry name" value="Plug_dom"/>
</dbReference>
<dbReference type="HOGENOM" id="CLU_004317_1_1_10"/>
<gene>
    <name evidence="12" type="ordered locus">Bache_0097</name>
</gene>
<evidence type="ECO:0000256" key="5">
    <source>
        <dbReference type="ARBA" id="ARBA00023077"/>
    </source>
</evidence>
<evidence type="ECO:0000256" key="6">
    <source>
        <dbReference type="ARBA" id="ARBA00023136"/>
    </source>
</evidence>
<dbReference type="eggNOG" id="COG4771">
    <property type="taxonomic scope" value="Bacteria"/>
</dbReference>
<evidence type="ECO:0000256" key="8">
    <source>
        <dbReference type="PROSITE-ProRule" id="PRU01360"/>
    </source>
</evidence>
<dbReference type="Pfam" id="PF13715">
    <property type="entry name" value="CarbopepD_reg_2"/>
    <property type="match status" value="1"/>
</dbReference>
<dbReference type="InterPro" id="IPR000531">
    <property type="entry name" value="Beta-barrel_TonB"/>
</dbReference>
<dbReference type="NCBIfam" id="TIGR04056">
    <property type="entry name" value="OMP_RagA_SusC"/>
    <property type="match status" value="1"/>
</dbReference>
<evidence type="ECO:0000313" key="13">
    <source>
        <dbReference type="Proteomes" id="UP000008630"/>
    </source>
</evidence>
<feature type="domain" description="TonB-dependent receptor-like beta-barrel" evidence="10">
    <location>
        <begin position="447"/>
        <end position="830"/>
    </location>
</feature>
<evidence type="ECO:0000256" key="9">
    <source>
        <dbReference type="RuleBase" id="RU003357"/>
    </source>
</evidence>
<dbReference type="InterPro" id="IPR023996">
    <property type="entry name" value="TonB-dep_OMP_SusC/RagA"/>
</dbReference>
<sequence>MEKKQITSGLSWKILAGTAFMLVSVCMVSASPVKKQVLNSGSDLIVMSPQQAMVTVSGKIEDQSGPIVGASVVEKGTTNGVISDIDGNFKLTVSPKSVLVISFVGYIEQQITVGAQRTFNIMLKEDSKQLEEVVVVGYGTQKKVNLSGSVSTINVSELAESRPVNNVSQALAGMAAGVTVTSSSNQPGNDNADIKVRGQGTLNSSSPLIIIDGVEAGINTVLPQDIETMTVLKDASSAAIYGSRAANGVILITTKQGKAGKLKLEYNGYVSFASIRKTLTPVSNYADYMELVNEGYANSNLSTVFSQASIDTWRKDAGKNPLLYPNTDWIDATFSTSTATNHVVSMSGGSDKFHFYSSFGYSNTPGVMANAGYTKYSGRLNMDADVKSWLNLGIQVNGYLSDMEPGARYASSGTVIDDVFTYASATTPCMVFQAPDGRFGGIQNPEDDAQTNGNNPLKRAYGVTGNIRKNNLRARFFGTLKPLKGLSVTASYSYELLDEERTRKPNYLDSWNFLTETSISSTGKTYIYNYDGKVERYFNDVVLRYENKFFGDKLNFNFMAGASQELYRSKSFATTKYDLVDISLGVINGATGDASSSGSLAEWAMHSYFGRVNLSWADKYLAEFNLRADGSSRFVSGKRWGYFPSGSVAWRIDQEAFMESLVDKGLSSLKLRASYGSLGNNSVGNYDALALYSNKDANGNILSYVLNNGLATGLAQAAIANSSLTWETTKVADIGLDFGFLNNRLTGTVDYFNKRTTGILISLPAPSVHGITSIPKMNSATVTNQGVEVTLGWQDKVKGFSYGINANFTYVKNIVNKFKGRDEGGQSLSGANLIWEGHAINSQYLLRVDRILQTDEDMALVQQMIDNAPMDEATGKRVNPFAAFGTPQKGDLLYKDVNGDGVVNNLDKEIVSDGPNPKYLFGLSLNAAWKGIDFSMLLQGSLGAKVYWQSTAYNTPTVRYGYQINKEVADGRWYEGRTDATYPRLLQYSDVRNQQLSDFYLQNKNFLKIRNIQVGYTLPQSWTNACAIEKVRVYASLENFFTFTSYKGFDPEVSGLNYPTMKQAVVGLNVTF</sequence>
<evidence type="ECO:0000259" key="10">
    <source>
        <dbReference type="Pfam" id="PF00593"/>
    </source>
</evidence>
<organism evidence="12 13">
    <name type="scientific">Bacteroides helcogenes (strain ATCC 35417 / DSM 20613 / JCM 6297 / CCUG 15421 / P 36-108)</name>
    <dbReference type="NCBI Taxonomy" id="693979"/>
    <lineage>
        <taxon>Bacteria</taxon>
        <taxon>Pseudomonadati</taxon>
        <taxon>Bacteroidota</taxon>
        <taxon>Bacteroidia</taxon>
        <taxon>Bacteroidales</taxon>
        <taxon>Bacteroidaceae</taxon>
        <taxon>Bacteroides</taxon>
    </lineage>
</organism>
<evidence type="ECO:0000259" key="11">
    <source>
        <dbReference type="Pfam" id="PF07715"/>
    </source>
</evidence>
<dbReference type="InterPro" id="IPR039426">
    <property type="entry name" value="TonB-dep_rcpt-like"/>
</dbReference>
<dbReference type="InterPro" id="IPR008969">
    <property type="entry name" value="CarboxyPept-like_regulatory"/>
</dbReference>
<evidence type="ECO:0000256" key="3">
    <source>
        <dbReference type="ARBA" id="ARBA00022452"/>
    </source>
</evidence>
<dbReference type="NCBIfam" id="TIGR04057">
    <property type="entry name" value="SusC_RagA_signa"/>
    <property type="match status" value="1"/>
</dbReference>
<dbReference type="Gene3D" id="2.40.170.20">
    <property type="entry name" value="TonB-dependent receptor, beta-barrel domain"/>
    <property type="match status" value="1"/>
</dbReference>
<keyword evidence="2 8" id="KW-0813">Transport</keyword>
<dbReference type="RefSeq" id="WP_013545765.1">
    <property type="nucleotide sequence ID" value="NC_014933.1"/>
</dbReference>
<keyword evidence="4 8" id="KW-0812">Transmembrane</keyword>
<name>E6SRW8_BACT6</name>
<reference evidence="12 13" key="2">
    <citation type="journal article" date="2011" name="Stand. Genomic Sci.">
        <title>Complete genome sequence of Bacteroides helcogenes type strain (P 36-108).</title>
        <authorList>
            <person name="Pati A."/>
            <person name="Gronow S."/>
            <person name="Zeytun A."/>
            <person name="Lapidus A."/>
            <person name="Nolan M."/>
            <person name="Hammon N."/>
            <person name="Deshpande S."/>
            <person name="Cheng J.F."/>
            <person name="Tapia R."/>
            <person name="Han C."/>
            <person name="Goodwin L."/>
            <person name="Pitluck S."/>
            <person name="Liolios K."/>
            <person name="Pagani I."/>
            <person name="Ivanova N."/>
            <person name="Mavromatis K."/>
            <person name="Chen A."/>
            <person name="Palaniappan K."/>
            <person name="Land M."/>
            <person name="Hauser L."/>
            <person name="Chang Y.J."/>
            <person name="Jeffries C.D."/>
            <person name="Detter J.C."/>
            <person name="Brambilla E."/>
            <person name="Rohde M."/>
            <person name="Goker M."/>
            <person name="Woyke T."/>
            <person name="Bristow J."/>
            <person name="Eisen J.A."/>
            <person name="Markowitz V."/>
            <person name="Hugenholtz P."/>
            <person name="Kyrpides N.C."/>
            <person name="Klenk H.P."/>
            <person name="Lucas S."/>
        </authorList>
    </citation>
    <scope>NUCLEOTIDE SEQUENCE [LARGE SCALE GENOMIC DNA]</scope>
    <source>
        <strain evidence="13">ATCC 35417 / DSM 20613 / JCM 6297 / CCUG 15421 / P 36-108</strain>
    </source>
</reference>
<dbReference type="InterPro" id="IPR037066">
    <property type="entry name" value="Plug_dom_sf"/>
</dbReference>
<dbReference type="STRING" id="693979.Bache_0097"/>
<dbReference type="Proteomes" id="UP000008630">
    <property type="component" value="Chromosome"/>
</dbReference>
<keyword evidence="6 8" id="KW-0472">Membrane</keyword>
<dbReference type="SUPFAM" id="SSF56935">
    <property type="entry name" value="Porins"/>
    <property type="match status" value="1"/>
</dbReference>
<comment type="similarity">
    <text evidence="8 9">Belongs to the TonB-dependent receptor family.</text>
</comment>
<evidence type="ECO:0000313" key="12">
    <source>
        <dbReference type="EMBL" id="ADV42127.1"/>
    </source>
</evidence>
<dbReference type="InterPro" id="IPR023997">
    <property type="entry name" value="TonB-dep_OMP_SusC/RagA_CS"/>
</dbReference>
<feature type="domain" description="TonB-dependent receptor plug" evidence="11">
    <location>
        <begin position="143"/>
        <end position="249"/>
    </location>
</feature>
<evidence type="ECO:0000256" key="4">
    <source>
        <dbReference type="ARBA" id="ARBA00022692"/>
    </source>
</evidence>